<feature type="region of interest" description="Disordered" evidence="1">
    <location>
        <begin position="67"/>
        <end position="95"/>
    </location>
</feature>
<dbReference type="Proteomes" id="UP000198372">
    <property type="component" value="Unassembled WGS sequence"/>
</dbReference>
<accession>A0A238FIM6</accession>
<dbReference type="AlphaFoldDB" id="A0A238FIM6"/>
<keyword evidence="3" id="KW-1185">Reference proteome</keyword>
<evidence type="ECO:0000313" key="3">
    <source>
        <dbReference type="Proteomes" id="UP000198372"/>
    </source>
</evidence>
<protein>
    <submittedName>
        <fullName evidence="2">BQ2448_3800 protein</fullName>
    </submittedName>
</protein>
<feature type="compositionally biased region" description="Basic and acidic residues" evidence="1">
    <location>
        <begin position="67"/>
        <end position="78"/>
    </location>
</feature>
<gene>
    <name evidence="2" type="ORF">BQ2448_3800</name>
</gene>
<name>A0A238FIM6_9BASI</name>
<proteinExistence type="predicted"/>
<organism evidence="2 3">
    <name type="scientific">Microbotryum intermedium</name>
    <dbReference type="NCBI Taxonomy" id="269621"/>
    <lineage>
        <taxon>Eukaryota</taxon>
        <taxon>Fungi</taxon>
        <taxon>Dikarya</taxon>
        <taxon>Basidiomycota</taxon>
        <taxon>Pucciniomycotina</taxon>
        <taxon>Microbotryomycetes</taxon>
        <taxon>Microbotryales</taxon>
        <taxon>Microbotryaceae</taxon>
        <taxon>Microbotryum</taxon>
    </lineage>
</organism>
<sequence length="624" mass="69981">MERDSAEEDWPTTAIHLHDTKTIGEFLLGRKSGTDRFDDVHKRVKTRLARFSKDKARAWIHGVKKEFEGEEQRKKPESGHSAARESGGYGSDEGSSQHWVEKIASLAGAQEGTFRYYDETFSLSLLKTTTNTNKRKPDRCLVHGQQVGRPSFADVVAVFEFTIAAKLRSLSKSQKAKKPPNFKLLQLFNNVKAVLLERPTTDYAFGFGVNLDRAYTVVLDHESTHVVELEDCWGEHFSHMAALLYIVLNVDFFSVGFSARFRHAYEPKEGVSEKDVRVEFLGAKTQALVAAHTKGLDRLKVGPLKSQPPCILAHHGSGNCATFKLATSSPGIHLWITWRLLEHGENEDENIRELAVSREIIEKLPPENLGHFALVVDYGRIPASARRLLDLPNGLKRKDITLLTIAVPMIPGGEEYRSLLDKQLPPLVSEFIGMVASALDVVFALADSGILHRYICARTLLHANGVPLLVCDWSNATFSGFKSTRRFLDVDPDTITNAYLLNNHKDKDFRTMSTVYHEVEGVQMIVASVLGRYFVDADKSGKAVWSMFQFGRHRIKDSEMLTVARARQSLCDDGMRRGISQGSSVFEDCITDLTNRSKPLAKLFEIILHRRSSAAHEGVLKRHV</sequence>
<reference evidence="3" key="1">
    <citation type="submission" date="2016-09" db="EMBL/GenBank/DDBJ databases">
        <authorList>
            <person name="Jeantristanb JTB J.-T."/>
            <person name="Ricardo R."/>
        </authorList>
    </citation>
    <scope>NUCLEOTIDE SEQUENCE [LARGE SCALE GENOMIC DNA]</scope>
</reference>
<evidence type="ECO:0000256" key="1">
    <source>
        <dbReference type="SAM" id="MobiDB-lite"/>
    </source>
</evidence>
<evidence type="ECO:0000313" key="2">
    <source>
        <dbReference type="EMBL" id="SCV71038.1"/>
    </source>
</evidence>
<dbReference type="OrthoDB" id="2540214at2759"/>
<dbReference type="EMBL" id="FMSP01000006">
    <property type="protein sequence ID" value="SCV71038.1"/>
    <property type="molecule type" value="Genomic_DNA"/>
</dbReference>